<organism evidence="1">
    <name type="scientific">marine metagenome</name>
    <dbReference type="NCBI Taxonomy" id="408172"/>
    <lineage>
        <taxon>unclassified sequences</taxon>
        <taxon>metagenomes</taxon>
        <taxon>ecological metagenomes</taxon>
    </lineage>
</organism>
<feature type="non-terminal residue" evidence="1">
    <location>
        <position position="1"/>
    </location>
</feature>
<dbReference type="EMBL" id="UINC01229459">
    <property type="protein sequence ID" value="SVE61175.1"/>
    <property type="molecule type" value="Genomic_DNA"/>
</dbReference>
<name>A0A383EY95_9ZZZZ</name>
<protein>
    <submittedName>
        <fullName evidence="1">Uncharacterized protein</fullName>
    </submittedName>
</protein>
<gene>
    <name evidence="1" type="ORF">METZ01_LOCUS514029</name>
</gene>
<sequence length="28" mass="3262">YSATIKPKSFFCDTSFVSIHWALQFSSY</sequence>
<evidence type="ECO:0000313" key="1">
    <source>
        <dbReference type="EMBL" id="SVE61175.1"/>
    </source>
</evidence>
<dbReference type="AlphaFoldDB" id="A0A383EY95"/>
<accession>A0A383EY95</accession>
<reference evidence="1" key="1">
    <citation type="submission" date="2018-05" db="EMBL/GenBank/DDBJ databases">
        <authorList>
            <person name="Lanie J.A."/>
            <person name="Ng W.-L."/>
            <person name="Kazmierczak K.M."/>
            <person name="Andrzejewski T.M."/>
            <person name="Davidsen T.M."/>
            <person name="Wayne K.J."/>
            <person name="Tettelin H."/>
            <person name="Glass J.I."/>
            <person name="Rusch D."/>
            <person name="Podicherti R."/>
            <person name="Tsui H.-C.T."/>
            <person name="Winkler M.E."/>
        </authorList>
    </citation>
    <scope>NUCLEOTIDE SEQUENCE</scope>
</reference>
<proteinExistence type="predicted"/>